<protein>
    <recommendedName>
        <fullName evidence="3">Trypsin-like peptidase domain-containing protein</fullName>
    </recommendedName>
</protein>
<dbReference type="SUPFAM" id="SSF50494">
    <property type="entry name" value="Trypsin-like serine proteases"/>
    <property type="match status" value="1"/>
</dbReference>
<reference evidence="1 2" key="2">
    <citation type="submission" date="2020-03" db="EMBL/GenBank/DDBJ databases">
        <authorList>
            <person name="Ichikawa N."/>
            <person name="Kimura A."/>
            <person name="Kitahashi Y."/>
            <person name="Uohara A."/>
        </authorList>
    </citation>
    <scope>NUCLEOTIDE SEQUENCE [LARGE SCALE GENOMIC DNA]</scope>
    <source>
        <strain evidence="1 2">NBRC 108639</strain>
    </source>
</reference>
<accession>A0A6V8KD01</accession>
<dbReference type="InterPro" id="IPR016024">
    <property type="entry name" value="ARM-type_fold"/>
</dbReference>
<evidence type="ECO:0000313" key="2">
    <source>
        <dbReference type="Proteomes" id="UP000482800"/>
    </source>
</evidence>
<dbReference type="RefSeq" id="WP_281365085.1">
    <property type="nucleotide sequence ID" value="NZ_BAABGO010000019.1"/>
</dbReference>
<gene>
    <name evidence="1" type="ORF">Phou_055100</name>
</gene>
<dbReference type="SUPFAM" id="SSF48371">
    <property type="entry name" value="ARM repeat"/>
    <property type="match status" value="1"/>
</dbReference>
<dbReference type="InterPro" id="IPR009003">
    <property type="entry name" value="Peptidase_S1_PA"/>
</dbReference>
<evidence type="ECO:0000313" key="1">
    <source>
        <dbReference type="EMBL" id="GFJ81330.1"/>
    </source>
</evidence>
<dbReference type="EMBL" id="BLPF01000002">
    <property type="protein sequence ID" value="GFJ81330.1"/>
    <property type="molecule type" value="Genomic_DNA"/>
</dbReference>
<dbReference type="Gene3D" id="2.40.10.120">
    <property type="match status" value="1"/>
</dbReference>
<keyword evidence="2" id="KW-1185">Reference proteome</keyword>
<evidence type="ECO:0008006" key="3">
    <source>
        <dbReference type="Google" id="ProtNLM"/>
    </source>
</evidence>
<dbReference type="Proteomes" id="UP000482800">
    <property type="component" value="Unassembled WGS sequence"/>
</dbReference>
<sequence>MRVAERVLGIVADRGSGRPGGRYAYGSGFLVAGRAVLTCAHVVAGARTVLLDDAVGNRYTGQVRWRGDPRAPGAGTAPDLAIVEIDDPALDAPPFPVAEIDRGGMGALESVRVVGWPRFMDGPVGARRSTYSAVGSIDVMSRLRDGLLRIDVGGSPPATTGPGSPWQGFSGAPVLVDGHLAAVVTTHGLSEGPGALIAIPLTALDGAAEADQWWSALGVTRSASLSVVRPGPAGPPCVVHHQTILRSLEGYRSSLLYDVMPYVEPPSTTAWHPRNIWRRLRAGDGANSVLVSGHGGVGKTRTLLEVAGLAVEDDWTVLHVRPGNAAAVVDHVAAVVRSSFTPVLLVVDYLNQSMAKDLDLAQLLALVQQSRRGASPRLAVVASARTGWLLTAAHARDVVALEQIRLEPEGEDLKAICASLAQAAAPRAAKTLGPETLLAYTGAIRPILTLLVARQIEDRIKRDLPPLPRASMDASDLQQWLDIRLDEDQLVPRLDTPDSLWGPQVKVHIQAAAAVFLATPADEPALLEAATHLFGDRASAANLLRLLTEMGWLTKVDDVLESVHDVVTDFLVAGVMFWSTTHALRPAITAQLLDAVSGRPGSLEHALVALSRLVDDLDEQQHAAVVAETDRWFAQRREQVAQLLLQDPGAGARTAAVLLSSGMLTTTRQEYWKHLFSPLLAALGHRHEAYTLLLAAARSLPPQRRDTAAELADYALAWLTGRPLGGVSQLMRILVRRDDLPPEQGRAAVQLGLNWLQFHARDAQSDFLLSAILWCDVVDHDGDPDLERLVDFALEWLAENGTQLGASYLLQALSKVKNLPAHAIDPLVTFARAWLRPHGQSVDASYVLPGLLSDSGVPEDRSSGLIGFARRWIASHSTMPEANYVLAHLLGRRDLTHATLTETLGHVREWLEENSDSATADYLIRRALAQPAMSADMVAVVRAAAQDWLSRYGTTETANYLLQALVQDSGLPEELRTATHGTAEAWLGVHGEHLGANFLLQVLLKAKDLPESLRTATFSTARAWLQIHGEHLGASFLLQVLLKAKDAPEDLRTTTYATVETWLQTHDKHPDARYLIEVLLQTEGLPADLRATALTAARTSLRTHGADVGSAFLLQILFRLADLPDDLRTTTHTTALTTLRTHGKHLGTNYLLQVLLRQADDLPEELRATTYSTAQTWLQTHDKHPDARYLIEILLRADGLPAELRTTTFTAALTSLRAHPDDPGTNFLLQVLLKAKDPPEDLRTATYSTAQTWLRRYGEHPDARFLIEVLLRVTGLPADLRTTTYSAAETSLRIHGKLPDSRFLIQALLQAHELPAALRTAAFTTAQTWLHDHGKLPDTRYLIDALLQIARRPSALRQAAVNAVMSWLDAWWQEATAGAALRAVLQDGPDEGSWDLTDDQRLRLTERALQWLSHFESTTEARQVIVLMLQPHVSDARTRRRVLRAAVGWLDEYAGTPRASEIISDVLGSQDLPDDLLPRAFKAAELWLSREKLHAYGARFVLQALFHRQSAQPDLVRDVLAGHLRVIEQRISAPKSRFTLGVIVGEPALDPDIRQTVMRLARTWLATFAEVTNAHLVIASVARRDDLTGDEVRWLEDATRAWLGSNADGPAAAPLAQTLLESGVPFTAELKGTLWTIRADSDPTDPTPA</sequence>
<name>A0A6V8KD01_9ACTN</name>
<organism evidence="1 2">
    <name type="scientific">Phytohabitans houttuyneae</name>
    <dbReference type="NCBI Taxonomy" id="1076126"/>
    <lineage>
        <taxon>Bacteria</taxon>
        <taxon>Bacillati</taxon>
        <taxon>Actinomycetota</taxon>
        <taxon>Actinomycetes</taxon>
        <taxon>Micromonosporales</taxon>
        <taxon>Micromonosporaceae</taxon>
    </lineage>
</organism>
<reference evidence="1 2" key="1">
    <citation type="submission" date="2020-03" db="EMBL/GenBank/DDBJ databases">
        <title>Whole genome shotgun sequence of Phytohabitans houttuyneae NBRC 108639.</title>
        <authorList>
            <person name="Komaki H."/>
            <person name="Tamura T."/>
        </authorList>
    </citation>
    <scope>NUCLEOTIDE SEQUENCE [LARGE SCALE GENOMIC DNA]</scope>
    <source>
        <strain evidence="1 2">NBRC 108639</strain>
    </source>
</reference>
<dbReference type="Pfam" id="PF13365">
    <property type="entry name" value="Trypsin_2"/>
    <property type="match status" value="1"/>
</dbReference>
<comment type="caution">
    <text evidence="1">The sequence shown here is derived from an EMBL/GenBank/DDBJ whole genome shotgun (WGS) entry which is preliminary data.</text>
</comment>
<proteinExistence type="predicted"/>